<dbReference type="PROSITE" id="PS51202">
    <property type="entry name" value="RCK_C"/>
    <property type="match status" value="2"/>
</dbReference>
<keyword evidence="10" id="KW-1185">Reference proteome</keyword>
<dbReference type="Gene3D" id="3.30.70.1450">
    <property type="entry name" value="Regulator of K+ conductance, C-terminal domain"/>
    <property type="match status" value="2"/>
</dbReference>
<dbReference type="Gene3D" id="3.40.50.720">
    <property type="entry name" value="NAD(P)-binding Rossmann-like Domain"/>
    <property type="match status" value="2"/>
</dbReference>
<proteinExistence type="predicted"/>
<dbReference type="InterPro" id="IPR036721">
    <property type="entry name" value="RCK_C_sf"/>
</dbReference>
<dbReference type="PROSITE" id="PS51201">
    <property type="entry name" value="RCK_N"/>
    <property type="match status" value="2"/>
</dbReference>
<evidence type="ECO:0000256" key="2">
    <source>
        <dbReference type="ARBA" id="ARBA00022448"/>
    </source>
</evidence>
<dbReference type="PANTHER" id="PTHR43833:SF5">
    <property type="entry name" value="TRK SYSTEM POTASSIUM UPTAKE PROTEIN TRKA"/>
    <property type="match status" value="1"/>
</dbReference>
<evidence type="ECO:0000256" key="4">
    <source>
        <dbReference type="ARBA" id="ARBA00022958"/>
    </source>
</evidence>
<dbReference type="Proteomes" id="UP000481852">
    <property type="component" value="Unassembled WGS sequence"/>
</dbReference>
<dbReference type="GO" id="GO:0015079">
    <property type="term" value="F:potassium ion transmembrane transporter activity"/>
    <property type="evidence" value="ECO:0007669"/>
    <property type="project" value="InterPro"/>
</dbReference>
<protein>
    <recommendedName>
        <fullName evidence="1">Trk system potassium uptake protein TrkA</fullName>
    </recommendedName>
</protein>
<dbReference type="EMBL" id="VULZ01000007">
    <property type="protein sequence ID" value="MSS14972.1"/>
    <property type="molecule type" value="Genomic_DNA"/>
</dbReference>
<dbReference type="NCBIfam" id="NF007039">
    <property type="entry name" value="PRK09496.3-2"/>
    <property type="match status" value="1"/>
</dbReference>
<dbReference type="SUPFAM" id="SSF116726">
    <property type="entry name" value="TrkA C-terminal domain-like"/>
    <property type="match status" value="2"/>
</dbReference>
<organism evidence="9 10">
    <name type="scientific">Porcincola intestinalis</name>
    <dbReference type="NCBI Taxonomy" id="2606632"/>
    <lineage>
        <taxon>Bacteria</taxon>
        <taxon>Bacillati</taxon>
        <taxon>Bacillota</taxon>
        <taxon>Clostridia</taxon>
        <taxon>Lachnospirales</taxon>
        <taxon>Lachnospiraceae</taxon>
        <taxon>Porcincola</taxon>
    </lineage>
</organism>
<feature type="domain" description="RCK N-terminal" evidence="7">
    <location>
        <begin position="1"/>
        <end position="119"/>
    </location>
</feature>
<reference evidence="9 10" key="1">
    <citation type="submission" date="2019-08" db="EMBL/GenBank/DDBJ databases">
        <title>In-depth cultivation of the pig gut microbiome towards novel bacterial diversity and tailored functional studies.</title>
        <authorList>
            <person name="Wylensek D."/>
            <person name="Hitch T.C.A."/>
            <person name="Clavel T."/>
        </authorList>
    </citation>
    <scope>NUCLEOTIDE SEQUENCE [LARGE SCALE GENOMIC DNA]</scope>
    <source>
        <strain evidence="9 10">Oil+RF-744-WCA-WT-11</strain>
    </source>
</reference>
<feature type="domain" description="RCK C-terminal" evidence="8">
    <location>
        <begin position="371"/>
        <end position="452"/>
    </location>
</feature>
<evidence type="ECO:0000313" key="9">
    <source>
        <dbReference type="EMBL" id="MSS14972.1"/>
    </source>
</evidence>
<dbReference type="Pfam" id="PF02080">
    <property type="entry name" value="TrkA_C"/>
    <property type="match status" value="2"/>
</dbReference>
<dbReference type="SUPFAM" id="SSF51735">
    <property type="entry name" value="NAD(P)-binding Rossmann-fold domains"/>
    <property type="match status" value="2"/>
</dbReference>
<dbReference type="PANTHER" id="PTHR43833">
    <property type="entry name" value="POTASSIUM CHANNEL PROTEIN 2-RELATED-RELATED"/>
    <property type="match status" value="1"/>
</dbReference>
<sequence length="452" mass="49813">MNIIVVGCGKVGAKLCADLCREGHDVTVVDKSDSVVNQICDRFDVMGFSGNGASYQVLQEAGIVHADLVIAVTGVDEVNLLVCLIARKAGHCQTIARVQNPEYNQEAGFLKEELGLALVINQEFTSAQEVARVLKFPSAIEINTFAKGKAELLHFRIPKDSVLDGMNLNELHERLKCHVLVCTRERDNEMVIPQGNTVLRSGDVISIVAPGDEQTEFFRRIGLNTHAVRNVMIAGGGDIAYYLSRILIRSGIQVKIIEKELSRCEQLADLLPKATIIHGDASDKELLVEEGIARTEGFVALTGIDEENVILSLFARSMGIRKIVTKVDRSAFAEVFDQLDLDTMIAPKNITAEHIVTYVRAMQNSFGSNIETLHRMMDDQAEALEFLIRDSFAHKNIPLRDMKFRQGALVACISRKGKVILPRGDDRIEVGDTAVVITSLKGVSDIDDIFEK</sequence>
<dbReference type="Pfam" id="PF02254">
    <property type="entry name" value="TrkA_N"/>
    <property type="match status" value="2"/>
</dbReference>
<comment type="caution">
    <text evidence="9">The sequence shown here is derived from an EMBL/GenBank/DDBJ whole genome shotgun (WGS) entry which is preliminary data.</text>
</comment>
<evidence type="ECO:0000313" key="10">
    <source>
        <dbReference type="Proteomes" id="UP000481852"/>
    </source>
</evidence>
<dbReference type="AlphaFoldDB" id="A0A6L5X938"/>
<name>A0A6L5X938_9FIRM</name>
<feature type="domain" description="RCK C-terminal" evidence="8">
    <location>
        <begin position="140"/>
        <end position="224"/>
    </location>
</feature>
<dbReference type="InterPro" id="IPR006036">
    <property type="entry name" value="K_uptake_TrkA"/>
</dbReference>
<evidence type="ECO:0000256" key="3">
    <source>
        <dbReference type="ARBA" id="ARBA00022538"/>
    </source>
</evidence>
<dbReference type="NCBIfam" id="NF007033">
    <property type="entry name" value="PRK09496.1-5"/>
    <property type="match status" value="1"/>
</dbReference>
<gene>
    <name evidence="9" type="primary">trkA</name>
    <name evidence="9" type="ORF">FYJ35_07930</name>
</gene>
<keyword evidence="2" id="KW-0813">Transport</keyword>
<evidence type="ECO:0000256" key="5">
    <source>
        <dbReference type="ARBA" id="ARBA00023027"/>
    </source>
</evidence>
<keyword evidence="5" id="KW-0520">NAD</keyword>
<evidence type="ECO:0000256" key="6">
    <source>
        <dbReference type="ARBA" id="ARBA00023065"/>
    </source>
</evidence>
<dbReference type="GO" id="GO:0005886">
    <property type="term" value="C:plasma membrane"/>
    <property type="evidence" value="ECO:0007669"/>
    <property type="project" value="InterPro"/>
</dbReference>
<dbReference type="RefSeq" id="WP_154525343.1">
    <property type="nucleotide sequence ID" value="NZ_JAXEDB010000161.1"/>
</dbReference>
<evidence type="ECO:0000259" key="8">
    <source>
        <dbReference type="PROSITE" id="PS51202"/>
    </source>
</evidence>
<dbReference type="InterPro" id="IPR006037">
    <property type="entry name" value="RCK_C"/>
</dbReference>
<dbReference type="InterPro" id="IPR003148">
    <property type="entry name" value="RCK_N"/>
</dbReference>
<dbReference type="NCBIfam" id="NF007031">
    <property type="entry name" value="PRK09496.1-2"/>
    <property type="match status" value="1"/>
</dbReference>
<keyword evidence="3" id="KW-0633">Potassium transport</keyword>
<dbReference type="PRINTS" id="PR00335">
    <property type="entry name" value="KUPTAKETRKA"/>
</dbReference>
<evidence type="ECO:0000259" key="7">
    <source>
        <dbReference type="PROSITE" id="PS51201"/>
    </source>
</evidence>
<keyword evidence="4" id="KW-0630">Potassium</keyword>
<accession>A0A6L5X938</accession>
<evidence type="ECO:0000256" key="1">
    <source>
        <dbReference type="ARBA" id="ARBA00017378"/>
    </source>
</evidence>
<dbReference type="InterPro" id="IPR036291">
    <property type="entry name" value="NAD(P)-bd_dom_sf"/>
</dbReference>
<feature type="domain" description="RCK N-terminal" evidence="7">
    <location>
        <begin position="228"/>
        <end position="345"/>
    </location>
</feature>
<keyword evidence="6" id="KW-0406">Ion transport</keyword>
<dbReference type="InterPro" id="IPR050721">
    <property type="entry name" value="Trk_Ktr_HKT_K-transport"/>
</dbReference>